<reference evidence="3 4" key="1">
    <citation type="submission" date="2019-07" db="EMBL/GenBank/DDBJ databases">
        <title>Whole genome shotgun sequence of Agrococcus baldri NBRC 103055.</title>
        <authorList>
            <person name="Hosoyama A."/>
            <person name="Uohara A."/>
            <person name="Ohji S."/>
            <person name="Ichikawa N."/>
        </authorList>
    </citation>
    <scope>NUCLEOTIDE SEQUENCE [LARGE SCALE GENOMIC DNA]</scope>
    <source>
        <strain evidence="3 4">NBRC 103055</strain>
    </source>
</reference>
<dbReference type="InterPro" id="IPR050509">
    <property type="entry name" value="CoA-transferase_III"/>
</dbReference>
<dbReference type="InterPro" id="IPR044855">
    <property type="entry name" value="CoA-Trfase_III_dom3_sf"/>
</dbReference>
<dbReference type="InterPro" id="IPR023606">
    <property type="entry name" value="CoA-Trfase_III_dom_1_sf"/>
</dbReference>
<keyword evidence="2" id="KW-0808">Transferase</keyword>
<dbReference type="SUPFAM" id="SSF89796">
    <property type="entry name" value="CoA-transferase family III (CaiB/BaiF)"/>
    <property type="match status" value="1"/>
</dbReference>
<protein>
    <recommendedName>
        <fullName evidence="5">CoA transferase</fullName>
    </recommendedName>
</protein>
<dbReference type="Proteomes" id="UP000321749">
    <property type="component" value="Unassembled WGS sequence"/>
</dbReference>
<dbReference type="GO" id="GO:0016740">
    <property type="term" value="F:transferase activity"/>
    <property type="evidence" value="ECO:0007669"/>
    <property type="project" value="UniProtKB-KW"/>
</dbReference>
<dbReference type="Pfam" id="PF02515">
    <property type="entry name" value="CoA_transf_3"/>
    <property type="match status" value="1"/>
</dbReference>
<dbReference type="InterPro" id="IPR003673">
    <property type="entry name" value="CoA-Trfase_fam_III"/>
</dbReference>
<name>A0AA87R9N2_9MICO</name>
<comment type="similarity">
    <text evidence="1">Belongs to the CoA-transferase III family.</text>
</comment>
<organism evidence="3 4">
    <name type="scientific">Agrococcus baldri</name>
    <dbReference type="NCBI Taxonomy" id="153730"/>
    <lineage>
        <taxon>Bacteria</taxon>
        <taxon>Bacillati</taxon>
        <taxon>Actinomycetota</taxon>
        <taxon>Actinomycetes</taxon>
        <taxon>Micrococcales</taxon>
        <taxon>Microbacteriaceae</taxon>
        <taxon>Agrococcus</taxon>
    </lineage>
</organism>
<evidence type="ECO:0000313" key="3">
    <source>
        <dbReference type="EMBL" id="GEK79129.1"/>
    </source>
</evidence>
<comment type="caution">
    <text evidence="3">The sequence shown here is derived from an EMBL/GenBank/DDBJ whole genome shotgun (WGS) entry which is preliminary data.</text>
</comment>
<dbReference type="EMBL" id="BJUU01000002">
    <property type="protein sequence ID" value="GEK79129.1"/>
    <property type="molecule type" value="Genomic_DNA"/>
</dbReference>
<keyword evidence="4" id="KW-1185">Reference proteome</keyword>
<evidence type="ECO:0000256" key="2">
    <source>
        <dbReference type="ARBA" id="ARBA00022679"/>
    </source>
</evidence>
<evidence type="ECO:0008006" key="5">
    <source>
        <dbReference type="Google" id="ProtNLM"/>
    </source>
</evidence>
<dbReference type="PANTHER" id="PTHR48228">
    <property type="entry name" value="SUCCINYL-COA--D-CITRAMALATE COA-TRANSFERASE"/>
    <property type="match status" value="1"/>
</dbReference>
<dbReference type="Gene3D" id="3.40.50.10540">
    <property type="entry name" value="Crotonobetainyl-coa:carnitine coa-transferase, domain 1"/>
    <property type="match status" value="1"/>
</dbReference>
<dbReference type="Gene3D" id="3.30.1540.10">
    <property type="entry name" value="formyl-coa transferase, domain 3"/>
    <property type="match status" value="1"/>
</dbReference>
<gene>
    <name evidence="3" type="ORF">ABA31_04800</name>
</gene>
<dbReference type="PANTHER" id="PTHR48228:SF6">
    <property type="entry name" value="L-CARNITINE COA-TRANSFERASE"/>
    <property type="match status" value="1"/>
</dbReference>
<evidence type="ECO:0000313" key="4">
    <source>
        <dbReference type="Proteomes" id="UP000321749"/>
    </source>
</evidence>
<evidence type="ECO:0000256" key="1">
    <source>
        <dbReference type="ARBA" id="ARBA00008383"/>
    </source>
</evidence>
<dbReference type="AlphaFoldDB" id="A0AA87R9N2"/>
<sequence>MNGREYKGVLKGLKVVEFAHVLSAPMTGTLMADMGADVIHVESPGIGDSSRTIGPDKDGVHLWWKVMARNKRAVTLDLRQEEGQRVARELVDWADVVITNMRIRTLERWGLDWKTLHERKPKLIYLSVTGDGLGTTNENAPGFGKVGEARSGVVNITGFPGGPPVHTGFSHADTVTGLMGAFAVSAATYRRFEPDFDGELIDIALFEPLFRLVDWQVIVHDQLGVVPQRAGNQLAVAPGLVINTYGTADGHWVTITSGTPKSVRNVLQLLDLEVDEYMGAAARSDAREDLDERLRQWVAAHTAEEALIRMRELEVVAERVHDMADIAASPLFREREAIITVEDPELGPVRMAGVIPKFRQNPGSVWRTGPAQGQDNDEVFSEVLGMNETRIEELKSNGII</sequence>
<accession>A0AA87R9N2</accession>
<proteinExistence type="inferred from homology"/>